<dbReference type="CDD" id="cd06464">
    <property type="entry name" value="ACD_sHsps-like"/>
    <property type="match status" value="1"/>
</dbReference>
<dbReference type="Gene3D" id="2.60.40.790">
    <property type="match status" value="1"/>
</dbReference>
<dbReference type="PANTHER" id="PTHR11527">
    <property type="entry name" value="HEAT-SHOCK PROTEIN 20 FAMILY MEMBER"/>
    <property type="match status" value="1"/>
</dbReference>
<dbReference type="InterPro" id="IPR002068">
    <property type="entry name" value="A-crystallin/Hsp20_dom"/>
</dbReference>
<name>A0A382T9S8_9ZZZZ</name>
<dbReference type="Pfam" id="PF00011">
    <property type="entry name" value="HSP20"/>
    <property type="match status" value="1"/>
</dbReference>
<organism evidence="2">
    <name type="scientific">marine metagenome</name>
    <dbReference type="NCBI Taxonomy" id="408172"/>
    <lineage>
        <taxon>unclassified sequences</taxon>
        <taxon>metagenomes</taxon>
        <taxon>ecological metagenomes</taxon>
    </lineage>
</organism>
<evidence type="ECO:0000259" key="1">
    <source>
        <dbReference type="PROSITE" id="PS01031"/>
    </source>
</evidence>
<feature type="non-terminal residue" evidence="2">
    <location>
        <position position="1"/>
    </location>
</feature>
<gene>
    <name evidence="2" type="ORF">METZ01_LOCUS371734</name>
</gene>
<dbReference type="EMBL" id="UINC01134997">
    <property type="protein sequence ID" value="SVD18880.1"/>
    <property type="molecule type" value="Genomic_DNA"/>
</dbReference>
<dbReference type="InterPro" id="IPR008978">
    <property type="entry name" value="HSP20-like_chaperone"/>
</dbReference>
<proteinExistence type="predicted"/>
<protein>
    <recommendedName>
        <fullName evidence="1">SHSP domain-containing protein</fullName>
    </recommendedName>
</protein>
<evidence type="ECO:0000313" key="2">
    <source>
        <dbReference type="EMBL" id="SVD18880.1"/>
    </source>
</evidence>
<dbReference type="SUPFAM" id="SSF49764">
    <property type="entry name" value="HSP20-like chaperones"/>
    <property type="match status" value="1"/>
</dbReference>
<sequence>VSANKQTTLIVGGPMVPTHHRQNLFMPMNSLLEEFFGDMVPEGTAQTGFRPPLDLREDDGYFYAQLELPGLKKEEVKISLEDNILTVRGEKKKQDLLEKEEYRRVERSYGVFERGFRLPQEIQEDAIRAEMDNGILKISIPKTEKVEPRQIAIN</sequence>
<dbReference type="PROSITE" id="PS01031">
    <property type="entry name" value="SHSP"/>
    <property type="match status" value="1"/>
</dbReference>
<reference evidence="2" key="1">
    <citation type="submission" date="2018-05" db="EMBL/GenBank/DDBJ databases">
        <authorList>
            <person name="Lanie J.A."/>
            <person name="Ng W.-L."/>
            <person name="Kazmierczak K.M."/>
            <person name="Andrzejewski T.M."/>
            <person name="Davidsen T.M."/>
            <person name="Wayne K.J."/>
            <person name="Tettelin H."/>
            <person name="Glass J.I."/>
            <person name="Rusch D."/>
            <person name="Podicherti R."/>
            <person name="Tsui H.-C.T."/>
            <person name="Winkler M.E."/>
        </authorList>
    </citation>
    <scope>NUCLEOTIDE SEQUENCE</scope>
</reference>
<dbReference type="InterPro" id="IPR031107">
    <property type="entry name" value="Small_HSP"/>
</dbReference>
<feature type="domain" description="SHSP" evidence="1">
    <location>
        <begin position="44"/>
        <end position="154"/>
    </location>
</feature>
<accession>A0A382T9S8</accession>
<dbReference type="AlphaFoldDB" id="A0A382T9S8"/>